<keyword evidence="1" id="KW-0732">Signal</keyword>
<gene>
    <name evidence="3" type="ORF">C8F04DRAFT_1343002</name>
</gene>
<dbReference type="Pfam" id="PF09286">
    <property type="entry name" value="Pro-kuma_activ"/>
    <property type="match status" value="1"/>
</dbReference>
<keyword evidence="4" id="KW-1185">Reference proteome</keyword>
<accession>A0AAD6RWY1</accession>
<dbReference type="GO" id="GO:0006508">
    <property type="term" value="P:proteolysis"/>
    <property type="evidence" value="ECO:0007669"/>
    <property type="project" value="TreeGrafter"/>
</dbReference>
<evidence type="ECO:0000313" key="3">
    <source>
        <dbReference type="EMBL" id="KAJ7016502.1"/>
    </source>
</evidence>
<protein>
    <submittedName>
        <fullName evidence="3">Pro-kumamolisin, activation domain-containing protein</fullName>
    </submittedName>
</protein>
<evidence type="ECO:0000259" key="2">
    <source>
        <dbReference type="SMART" id="SM00944"/>
    </source>
</evidence>
<name>A0AAD6RWY1_9AGAR</name>
<dbReference type="CDD" id="cd11377">
    <property type="entry name" value="Pro-peptidase_S53"/>
    <property type="match status" value="1"/>
</dbReference>
<sequence>MHLTFLLPLATLTKVSSASFVVDPHAMVPHESVTAIPVGFAQVDNISPNDEITLRIALAQSDIIGLQEKTYAVSHPAAALYGQHLTTEEASEFVKPPPATVFAVSNWLAAHGRTPKSISPFDDFLQITLPVGKANTLLAADFRTFTHVASGTRSVRTLSYAVPAALQAHIRFVHPTVAFIPPLHVPGVAAVKVSHTRRSEAVEPRASIPASCAFDTGPSCLQAVFGIPSAKANNPAYNVLGVAGYINQFANTQDLHFRLP</sequence>
<evidence type="ECO:0000313" key="4">
    <source>
        <dbReference type="Proteomes" id="UP001218188"/>
    </source>
</evidence>
<dbReference type="AlphaFoldDB" id="A0AAD6RWY1"/>
<dbReference type="GO" id="GO:0008240">
    <property type="term" value="F:tripeptidyl-peptidase activity"/>
    <property type="evidence" value="ECO:0007669"/>
    <property type="project" value="TreeGrafter"/>
</dbReference>
<feature type="signal peptide" evidence="1">
    <location>
        <begin position="1"/>
        <end position="17"/>
    </location>
</feature>
<feature type="domain" description="Peptidase S53 activation" evidence="2">
    <location>
        <begin position="37"/>
        <end position="179"/>
    </location>
</feature>
<comment type="caution">
    <text evidence="3">The sequence shown here is derived from an EMBL/GenBank/DDBJ whole genome shotgun (WGS) entry which is preliminary data.</text>
</comment>
<evidence type="ECO:0000256" key="1">
    <source>
        <dbReference type="SAM" id="SignalP"/>
    </source>
</evidence>
<reference evidence="3" key="1">
    <citation type="submission" date="2023-03" db="EMBL/GenBank/DDBJ databases">
        <title>Massive genome expansion in bonnet fungi (Mycena s.s.) driven by repeated elements and novel gene families across ecological guilds.</title>
        <authorList>
            <consortium name="Lawrence Berkeley National Laboratory"/>
            <person name="Harder C.B."/>
            <person name="Miyauchi S."/>
            <person name="Viragh M."/>
            <person name="Kuo A."/>
            <person name="Thoen E."/>
            <person name="Andreopoulos B."/>
            <person name="Lu D."/>
            <person name="Skrede I."/>
            <person name="Drula E."/>
            <person name="Henrissat B."/>
            <person name="Morin E."/>
            <person name="Kohler A."/>
            <person name="Barry K."/>
            <person name="LaButti K."/>
            <person name="Morin E."/>
            <person name="Salamov A."/>
            <person name="Lipzen A."/>
            <person name="Mereny Z."/>
            <person name="Hegedus B."/>
            <person name="Baldrian P."/>
            <person name="Stursova M."/>
            <person name="Weitz H."/>
            <person name="Taylor A."/>
            <person name="Grigoriev I.V."/>
            <person name="Nagy L.G."/>
            <person name="Martin F."/>
            <person name="Kauserud H."/>
        </authorList>
    </citation>
    <scope>NUCLEOTIDE SEQUENCE</scope>
    <source>
        <strain evidence="3">CBHHK200</strain>
    </source>
</reference>
<dbReference type="PANTHER" id="PTHR14218:SF15">
    <property type="entry name" value="TRIPEPTIDYL-PEPTIDASE 1"/>
    <property type="match status" value="1"/>
</dbReference>
<feature type="chain" id="PRO_5042044961" evidence="1">
    <location>
        <begin position="18"/>
        <end position="260"/>
    </location>
</feature>
<dbReference type="InterPro" id="IPR050819">
    <property type="entry name" value="Tripeptidyl-peptidase_I"/>
</dbReference>
<dbReference type="SMART" id="SM00944">
    <property type="entry name" value="Pro-kuma_activ"/>
    <property type="match status" value="1"/>
</dbReference>
<dbReference type="InterPro" id="IPR015366">
    <property type="entry name" value="S53_propep"/>
</dbReference>
<organism evidence="3 4">
    <name type="scientific">Mycena alexandri</name>
    <dbReference type="NCBI Taxonomy" id="1745969"/>
    <lineage>
        <taxon>Eukaryota</taxon>
        <taxon>Fungi</taxon>
        <taxon>Dikarya</taxon>
        <taxon>Basidiomycota</taxon>
        <taxon>Agaricomycotina</taxon>
        <taxon>Agaricomycetes</taxon>
        <taxon>Agaricomycetidae</taxon>
        <taxon>Agaricales</taxon>
        <taxon>Marasmiineae</taxon>
        <taxon>Mycenaceae</taxon>
        <taxon>Mycena</taxon>
    </lineage>
</organism>
<proteinExistence type="predicted"/>
<dbReference type="Proteomes" id="UP001218188">
    <property type="component" value="Unassembled WGS sequence"/>
</dbReference>
<dbReference type="GO" id="GO:0004175">
    <property type="term" value="F:endopeptidase activity"/>
    <property type="evidence" value="ECO:0007669"/>
    <property type="project" value="TreeGrafter"/>
</dbReference>
<dbReference type="EMBL" id="JARJCM010000494">
    <property type="protein sequence ID" value="KAJ7016502.1"/>
    <property type="molecule type" value="Genomic_DNA"/>
</dbReference>
<dbReference type="PANTHER" id="PTHR14218">
    <property type="entry name" value="PROTEASE S8 TRIPEPTIDYL PEPTIDASE I CLN2"/>
    <property type="match status" value="1"/>
</dbReference>
<dbReference type="SUPFAM" id="SSF54897">
    <property type="entry name" value="Protease propeptides/inhibitors"/>
    <property type="match status" value="1"/>
</dbReference>